<keyword evidence="4 5" id="KW-0472">Membrane</keyword>
<keyword evidence="3 5" id="KW-1133">Transmembrane helix</keyword>
<evidence type="ECO:0000313" key="7">
    <source>
        <dbReference type="EMBL" id="BBL69010.1"/>
    </source>
</evidence>
<dbReference type="PANTHER" id="PTHR43632">
    <property type="entry name" value="PERMEASE COMPONENT OF TUNGSTATE ABC TRANSPORTER"/>
    <property type="match status" value="1"/>
</dbReference>
<dbReference type="EMBL" id="AP019781">
    <property type="protein sequence ID" value="BBL69010.1"/>
    <property type="molecule type" value="Genomic_DNA"/>
</dbReference>
<evidence type="ECO:0000256" key="3">
    <source>
        <dbReference type="ARBA" id="ARBA00022989"/>
    </source>
</evidence>
<feature type="transmembrane region" description="Helical" evidence="5">
    <location>
        <begin position="97"/>
        <end position="124"/>
    </location>
</feature>
<name>A0ABM7H835_9EURY</name>
<gene>
    <name evidence="7" type="ORF">MchiMG62_21910</name>
</gene>
<dbReference type="PANTHER" id="PTHR43632:SF1">
    <property type="entry name" value="PERMEASE COMPONENT OF TUNGSTATE ABC TRANSPORTER"/>
    <property type="match status" value="1"/>
</dbReference>
<evidence type="ECO:0000256" key="4">
    <source>
        <dbReference type="ARBA" id="ARBA00023136"/>
    </source>
</evidence>
<keyword evidence="2 5" id="KW-0812">Transmembrane</keyword>
<feature type="domain" description="ABC transmembrane type-1" evidence="6">
    <location>
        <begin position="26"/>
        <end position="227"/>
    </location>
</feature>
<comment type="similarity">
    <text evidence="5">Belongs to the binding-protein-dependent transport system permease family.</text>
</comment>
<evidence type="ECO:0000256" key="1">
    <source>
        <dbReference type="ARBA" id="ARBA00004141"/>
    </source>
</evidence>
<feature type="transmembrane region" description="Helical" evidence="5">
    <location>
        <begin position="30"/>
        <end position="53"/>
    </location>
</feature>
<dbReference type="CDD" id="cd06261">
    <property type="entry name" value="TM_PBP2"/>
    <property type="match status" value="1"/>
</dbReference>
<protein>
    <submittedName>
        <fullName evidence="7">ABC transporter permease</fullName>
    </submittedName>
</protein>
<dbReference type="RefSeq" id="WP_221057023.1">
    <property type="nucleotide sequence ID" value="NZ_AP019781.1"/>
</dbReference>
<dbReference type="NCBIfam" id="NF038017">
    <property type="entry name" value="ABC_perm1"/>
    <property type="match status" value="1"/>
</dbReference>
<keyword evidence="5" id="KW-0813">Transport</keyword>
<feature type="transmembrane region" description="Helical" evidence="5">
    <location>
        <begin position="210"/>
        <end position="230"/>
    </location>
</feature>
<dbReference type="GeneID" id="66131734"/>
<dbReference type="InterPro" id="IPR000515">
    <property type="entry name" value="MetI-like"/>
</dbReference>
<evidence type="ECO:0000256" key="5">
    <source>
        <dbReference type="RuleBase" id="RU363032"/>
    </source>
</evidence>
<dbReference type="Pfam" id="PF00528">
    <property type="entry name" value="BPD_transp_1"/>
    <property type="match status" value="1"/>
</dbReference>
<sequence length="233" mass="24413">MYEIVEGFLEAIRLIVTLDPDVMAIAARSIVISLTATIIASLIAVPLGAAINFGTFPGRKSLINLIQTLYSLPTVIVGLLIFLLISRVGPFGFMRLLFTPTAMIIAQTVLILPIMTGLTISALSGVDPVIRDTLRSLGATRLQFLVNILKEARFAILATVAVGFGRAISEVGAAILVGGNIAASSFASSTRVLTTAISLETSMGNISQSIALGLVLLAIALGVNLAITTVQHR</sequence>
<comment type="subcellular location">
    <subcellularLocation>
        <location evidence="5">Cell membrane</location>
        <topology evidence="5">Multi-pass membrane protein</topology>
    </subcellularLocation>
    <subcellularLocation>
        <location evidence="1">Membrane</location>
        <topology evidence="1">Multi-pass membrane protein</topology>
    </subcellularLocation>
</comment>
<evidence type="ECO:0000259" key="6">
    <source>
        <dbReference type="PROSITE" id="PS50928"/>
    </source>
</evidence>
<feature type="transmembrane region" description="Helical" evidence="5">
    <location>
        <begin position="65"/>
        <end position="85"/>
    </location>
</feature>
<dbReference type="Proteomes" id="UP000824969">
    <property type="component" value="Chromosome"/>
</dbReference>
<evidence type="ECO:0000256" key="2">
    <source>
        <dbReference type="ARBA" id="ARBA00022692"/>
    </source>
</evidence>
<proteinExistence type="inferred from homology"/>
<organism evidence="7 8">
    <name type="scientific">Methanoculleus chikugoensis</name>
    <dbReference type="NCBI Taxonomy" id="118126"/>
    <lineage>
        <taxon>Archaea</taxon>
        <taxon>Methanobacteriati</taxon>
        <taxon>Methanobacteriota</taxon>
        <taxon>Stenosarchaea group</taxon>
        <taxon>Methanomicrobia</taxon>
        <taxon>Methanomicrobiales</taxon>
        <taxon>Methanomicrobiaceae</taxon>
        <taxon>Methanoculleus</taxon>
    </lineage>
</organism>
<dbReference type="PROSITE" id="PS50928">
    <property type="entry name" value="ABC_TM1"/>
    <property type="match status" value="1"/>
</dbReference>
<reference evidence="7 8" key="1">
    <citation type="submission" date="2019-06" db="EMBL/GenBank/DDBJ databases">
        <title>Complete genome sequence of Methanoculleus chikugoensis strain MG62.</title>
        <authorList>
            <person name="Asakawa S."/>
            <person name="Dianou D."/>
        </authorList>
    </citation>
    <scope>NUCLEOTIDE SEQUENCE [LARGE SCALE GENOMIC DNA]</scope>
    <source>
        <strain evidence="7 8">MG62</strain>
    </source>
</reference>
<evidence type="ECO:0000313" key="8">
    <source>
        <dbReference type="Proteomes" id="UP000824969"/>
    </source>
</evidence>
<dbReference type="InterPro" id="IPR049783">
    <property type="entry name" value="ABC_perm_TupB-like"/>
</dbReference>
<keyword evidence="8" id="KW-1185">Reference proteome</keyword>
<accession>A0ABM7H835</accession>